<feature type="non-terminal residue" evidence="3">
    <location>
        <position position="1"/>
    </location>
</feature>
<dbReference type="SUPFAM" id="SSF53474">
    <property type="entry name" value="alpha/beta-Hydrolases"/>
    <property type="match status" value="1"/>
</dbReference>
<evidence type="ECO:0000259" key="2">
    <source>
        <dbReference type="Pfam" id="PF00326"/>
    </source>
</evidence>
<dbReference type="PANTHER" id="PTHR42776:SF27">
    <property type="entry name" value="DIPEPTIDYL PEPTIDASE FAMILY MEMBER 6"/>
    <property type="match status" value="1"/>
</dbReference>
<dbReference type="InterPro" id="IPR029058">
    <property type="entry name" value="AB_hydrolase_fold"/>
</dbReference>
<evidence type="ECO:0000256" key="1">
    <source>
        <dbReference type="ARBA" id="ARBA00022801"/>
    </source>
</evidence>
<dbReference type="EMBL" id="LICS01000129">
    <property type="protein sequence ID" value="KRO94052.1"/>
    <property type="molecule type" value="Genomic_DNA"/>
</dbReference>
<protein>
    <recommendedName>
        <fullName evidence="2">Peptidase S9 prolyl oligopeptidase catalytic domain-containing protein</fullName>
    </recommendedName>
</protein>
<evidence type="ECO:0000313" key="3">
    <source>
        <dbReference type="EMBL" id="KRO94052.1"/>
    </source>
</evidence>
<gene>
    <name evidence="3" type="ORF">ABS10_02070</name>
</gene>
<feature type="domain" description="Peptidase S9 prolyl oligopeptidase catalytic" evidence="2">
    <location>
        <begin position="442"/>
        <end position="650"/>
    </location>
</feature>
<dbReference type="GO" id="GO:0006508">
    <property type="term" value="P:proteolysis"/>
    <property type="evidence" value="ECO:0007669"/>
    <property type="project" value="InterPro"/>
</dbReference>
<comment type="caution">
    <text evidence="3">The sequence shown here is derived from an EMBL/GenBank/DDBJ whole genome shotgun (WGS) entry which is preliminary data.</text>
</comment>
<dbReference type="AlphaFoldDB" id="A0A0R2U4L4"/>
<proteinExistence type="predicted"/>
<name>A0A0R2U4L4_9GAMM</name>
<dbReference type="Gene3D" id="3.40.50.1820">
    <property type="entry name" value="alpha/beta hydrolase"/>
    <property type="match status" value="1"/>
</dbReference>
<dbReference type="PANTHER" id="PTHR42776">
    <property type="entry name" value="SERINE PEPTIDASE S9 FAMILY MEMBER"/>
    <property type="match status" value="1"/>
</dbReference>
<sequence length="653" mass="72706">KNIFYVLPFLFSINVSADLGVTEEFIERFSSLPSYTDVGLSPDGKMISVITKMPDDKKGLTIFDAEDLSLINTITLTNDEEIAGYYWANNTRLLIQVGYYDKKDGRGSAGEFFSINYDSTKPAYVFGMRKGNNKTNKSVLDKMSAGYVENILEDDDRHVVISAYPFAKSNTGSFVTSIRLNVYNGQQKKLGKSPLAGGQVRTDSKGVPRFANGSDSDNNIVTMYRASEKDDWEVLSRTPYGEGEVFPVNISKDGSIIHMLDSTETSTYQLKKINTTTGASEVVFHHPKFDAYPQIIDDVVMGATVNPGYTQAYWFDIDSPLQNSILQAVHSFNGNIDIFDTKEVGIVALTKARDKAILAIRDSVSSPKYYLYDMKKGQMKYLLTMWPEIDDAGLEEEIPFNFTNSDGVVIHGYYTRAKDQPEGQTAPMIVIPHGGPHARDSWGFDPDTHIFSQAGYAVLKVNFRGSTGYGKEFTKLGFGEWGADTQQDIIEATEWAIDEGIADAKKIGIYGGSFGGYSAAMAPMLRPDLYKSSVAYIGVFDLEMLYEEGDIRSIKWGGKYLDKTLGTDPEKIKAMSPVFQAEKLEAPIIIVSGEDDQRAPVEHAYALADALEQAGKEHELIIVSKEGHGFRKPENRLMLYKKMLEHFNRTVLR</sequence>
<dbReference type="Proteomes" id="UP000051027">
    <property type="component" value="Unassembled WGS sequence"/>
</dbReference>
<dbReference type="InterPro" id="IPR001375">
    <property type="entry name" value="Peptidase_S9_cat"/>
</dbReference>
<reference evidence="3 4" key="1">
    <citation type="submission" date="2015-10" db="EMBL/GenBank/DDBJ databases">
        <title>Metagenome-Assembled Genomes uncover a global brackish microbiome.</title>
        <authorList>
            <person name="Hugerth L.W."/>
            <person name="Larsson J."/>
            <person name="Alneberg J."/>
            <person name="Lindh M.V."/>
            <person name="Legrand C."/>
            <person name="Pinhassi J."/>
            <person name="Andersson A.F."/>
        </authorList>
    </citation>
    <scope>NUCLEOTIDE SEQUENCE [LARGE SCALE GENOMIC DNA]</scope>
    <source>
        <strain evidence="3">BACL1 MAG-120820-bin45</strain>
    </source>
</reference>
<dbReference type="Pfam" id="PF00326">
    <property type="entry name" value="Peptidase_S9"/>
    <property type="match status" value="1"/>
</dbReference>
<dbReference type="SUPFAM" id="SSF82171">
    <property type="entry name" value="DPP6 N-terminal domain-like"/>
    <property type="match status" value="1"/>
</dbReference>
<accession>A0A0R2U4L4</accession>
<evidence type="ECO:0000313" key="4">
    <source>
        <dbReference type="Proteomes" id="UP000051027"/>
    </source>
</evidence>
<keyword evidence="1" id="KW-0378">Hydrolase</keyword>
<organism evidence="3 4">
    <name type="scientific">SAR86 cluster bacterium BACL1 MAG-120820-bin45</name>
    <dbReference type="NCBI Taxonomy" id="1655612"/>
    <lineage>
        <taxon>Bacteria</taxon>
        <taxon>Pseudomonadati</taxon>
        <taxon>Pseudomonadota</taxon>
        <taxon>Gammaproteobacteria</taxon>
        <taxon>SAR86 cluster</taxon>
    </lineage>
</organism>
<dbReference type="STRING" id="1655612.ABS10_02070"/>
<dbReference type="GO" id="GO:0004252">
    <property type="term" value="F:serine-type endopeptidase activity"/>
    <property type="evidence" value="ECO:0007669"/>
    <property type="project" value="TreeGrafter"/>
</dbReference>